<organism evidence="3 4">
    <name type="scientific">Coptotermes formosanus</name>
    <name type="common">Formosan subterranean termite</name>
    <dbReference type="NCBI Taxonomy" id="36987"/>
    <lineage>
        <taxon>Eukaryota</taxon>
        <taxon>Metazoa</taxon>
        <taxon>Ecdysozoa</taxon>
        <taxon>Arthropoda</taxon>
        <taxon>Hexapoda</taxon>
        <taxon>Insecta</taxon>
        <taxon>Pterygota</taxon>
        <taxon>Neoptera</taxon>
        <taxon>Polyneoptera</taxon>
        <taxon>Dictyoptera</taxon>
        <taxon>Blattodea</taxon>
        <taxon>Blattoidea</taxon>
        <taxon>Termitoidae</taxon>
        <taxon>Rhinotermitidae</taxon>
        <taxon>Coptotermes</taxon>
    </lineage>
</organism>
<dbReference type="InterPro" id="IPR029526">
    <property type="entry name" value="PGBD"/>
</dbReference>
<evidence type="ECO:0000313" key="4">
    <source>
        <dbReference type="Proteomes" id="UP000502823"/>
    </source>
</evidence>
<protein>
    <recommendedName>
        <fullName evidence="2">PiggyBac transposable element-derived protein domain-containing protein</fullName>
    </recommendedName>
</protein>
<dbReference type="OrthoDB" id="8193855at2759"/>
<dbReference type="Proteomes" id="UP000502823">
    <property type="component" value="Unassembled WGS sequence"/>
</dbReference>
<proteinExistence type="predicted"/>
<comment type="caution">
    <text evidence="3">The sequence shown here is derived from an EMBL/GenBank/DDBJ whole genome shotgun (WGS) entry which is preliminary data.</text>
</comment>
<feature type="non-terminal residue" evidence="3">
    <location>
        <position position="1"/>
    </location>
</feature>
<dbReference type="Pfam" id="PF13843">
    <property type="entry name" value="DDE_Tnp_1_7"/>
    <property type="match status" value="1"/>
</dbReference>
<gene>
    <name evidence="3" type="ORF">Cfor_10296</name>
</gene>
<dbReference type="AlphaFoldDB" id="A0A6L2PYM0"/>
<dbReference type="InParanoid" id="A0A6L2PYM0"/>
<name>A0A6L2PYM0_COPFO</name>
<sequence>KCIRYAYIPTTQVLSLDDNYLIQTTFHSPPIHTQKSIKRGYKVWVRANDNAFVSEFQINSGKIGQARQKDLGARVVQDLMKGLEGKHHHVYFDSYFTAVAFVKALQDKGIYVCGTMKRKSVGMPDDSVSVRHMRRGKSEVRSTNSGIAATLWKDRKGIIFLSNFHYVIDVSCVTRKKKDGASENISCPQIVKEYNANMGFVDKADLLKSLYELDRKSQKWWLWIFWLDVSVISAVILFKERSLRCGNTQN</sequence>
<evidence type="ECO:0000256" key="1">
    <source>
        <dbReference type="SAM" id="Phobius"/>
    </source>
</evidence>
<dbReference type="PANTHER" id="PTHR46599">
    <property type="entry name" value="PIGGYBAC TRANSPOSABLE ELEMENT-DERIVED PROTEIN 4"/>
    <property type="match status" value="1"/>
</dbReference>
<feature type="transmembrane region" description="Helical" evidence="1">
    <location>
        <begin position="220"/>
        <end position="238"/>
    </location>
</feature>
<keyword evidence="1" id="KW-1133">Transmembrane helix</keyword>
<keyword evidence="1" id="KW-0812">Transmembrane</keyword>
<reference evidence="4" key="1">
    <citation type="submission" date="2020-01" db="EMBL/GenBank/DDBJ databases">
        <title>Draft genome sequence of the Termite Coptotermes fromosanus.</title>
        <authorList>
            <person name="Itakura S."/>
            <person name="Yosikawa Y."/>
            <person name="Umezawa K."/>
        </authorList>
    </citation>
    <scope>NUCLEOTIDE SEQUENCE [LARGE SCALE GENOMIC DNA]</scope>
</reference>
<accession>A0A6L2PYM0</accession>
<feature type="domain" description="PiggyBac transposable element-derived protein" evidence="2">
    <location>
        <begin position="11"/>
        <end position="231"/>
    </location>
</feature>
<dbReference type="PANTHER" id="PTHR46599:SF2">
    <property type="entry name" value="PIGGYBAC TRANSPOSABLE ELEMENT-DERIVED PROTEIN 4-LIKE"/>
    <property type="match status" value="1"/>
</dbReference>
<evidence type="ECO:0000313" key="3">
    <source>
        <dbReference type="EMBL" id="GFG37324.1"/>
    </source>
</evidence>
<evidence type="ECO:0000259" key="2">
    <source>
        <dbReference type="Pfam" id="PF13843"/>
    </source>
</evidence>
<keyword evidence="4" id="KW-1185">Reference proteome</keyword>
<dbReference type="EMBL" id="BLKM01009551">
    <property type="protein sequence ID" value="GFG37324.1"/>
    <property type="molecule type" value="Genomic_DNA"/>
</dbReference>
<keyword evidence="1" id="KW-0472">Membrane</keyword>